<dbReference type="OrthoDB" id="9772884at2"/>
<dbReference type="KEGG" id="alq:C7Y71_008260"/>
<feature type="transmembrane region" description="Helical" evidence="2">
    <location>
        <begin position="21"/>
        <end position="39"/>
    </location>
</feature>
<organism evidence="3 4">
    <name type="scientific">Pseudoprevotella muciniphila</name>
    <dbReference type="NCBI Taxonomy" id="2133944"/>
    <lineage>
        <taxon>Bacteria</taxon>
        <taxon>Pseudomonadati</taxon>
        <taxon>Bacteroidota</taxon>
        <taxon>Bacteroidia</taxon>
        <taxon>Bacteroidales</taxon>
        <taxon>Prevotellaceae</taxon>
        <taxon>Pseudoprevotella</taxon>
    </lineage>
</organism>
<feature type="transmembrane region" description="Helical" evidence="2">
    <location>
        <begin position="859"/>
        <end position="879"/>
    </location>
</feature>
<feature type="transmembrane region" description="Helical" evidence="2">
    <location>
        <begin position="389"/>
        <end position="408"/>
    </location>
</feature>
<feature type="transmembrane region" description="Helical" evidence="2">
    <location>
        <begin position="207"/>
        <end position="227"/>
    </location>
</feature>
<evidence type="ECO:0000256" key="2">
    <source>
        <dbReference type="SAM" id="Phobius"/>
    </source>
</evidence>
<feature type="transmembrane region" description="Helical" evidence="2">
    <location>
        <begin position="550"/>
        <end position="568"/>
    </location>
</feature>
<evidence type="ECO:0000313" key="3">
    <source>
        <dbReference type="EMBL" id="QFQ13012.1"/>
    </source>
</evidence>
<evidence type="ECO:0000313" key="4">
    <source>
        <dbReference type="Proteomes" id="UP000249375"/>
    </source>
</evidence>
<feature type="transmembrane region" description="Helical" evidence="2">
    <location>
        <begin position="135"/>
        <end position="157"/>
    </location>
</feature>
<dbReference type="AlphaFoldDB" id="A0A5P8E7U2"/>
<dbReference type="EMBL" id="CP033459">
    <property type="protein sequence ID" value="QFQ13012.1"/>
    <property type="molecule type" value="Genomic_DNA"/>
</dbReference>
<accession>A0A5P8E7U2</accession>
<feature type="transmembrane region" description="Helical" evidence="2">
    <location>
        <begin position="248"/>
        <end position="268"/>
    </location>
</feature>
<keyword evidence="2" id="KW-1133">Transmembrane helix</keyword>
<evidence type="ECO:0008006" key="5">
    <source>
        <dbReference type="Google" id="ProtNLM"/>
    </source>
</evidence>
<feature type="transmembrane region" description="Helical" evidence="2">
    <location>
        <begin position="415"/>
        <end position="440"/>
    </location>
</feature>
<dbReference type="Pfam" id="PF09586">
    <property type="entry name" value="YfhO"/>
    <property type="match status" value="1"/>
</dbReference>
<name>A0A5P8E7U2_9BACT</name>
<gene>
    <name evidence="3" type="ORF">C7Y71_008260</name>
</gene>
<proteinExistence type="predicted"/>
<dbReference type="RefSeq" id="WP_111899249.1">
    <property type="nucleotide sequence ID" value="NZ_CP033459.1"/>
</dbReference>
<reference evidence="3 4" key="1">
    <citation type="submission" date="2018-11" db="EMBL/GenBank/DDBJ databases">
        <authorList>
            <person name="Na S.W."/>
            <person name="Baik M."/>
        </authorList>
    </citation>
    <scope>NUCLEOTIDE SEQUENCE [LARGE SCALE GENOMIC DNA]</scope>
    <source>
        <strain evidence="3 4">E39</strain>
    </source>
</reference>
<dbReference type="InterPro" id="IPR018580">
    <property type="entry name" value="Uncharacterised_YfhO"/>
</dbReference>
<keyword evidence="2" id="KW-0812">Transmembrane</keyword>
<feature type="transmembrane region" description="Helical" evidence="2">
    <location>
        <begin position="486"/>
        <end position="505"/>
    </location>
</feature>
<feature type="region of interest" description="Disordered" evidence="1">
    <location>
        <begin position="282"/>
        <end position="307"/>
    </location>
</feature>
<keyword evidence="2" id="KW-0472">Membrane</keyword>
<dbReference type="Proteomes" id="UP000249375">
    <property type="component" value="Chromosome"/>
</dbReference>
<feature type="compositionally biased region" description="Basic and acidic residues" evidence="1">
    <location>
        <begin position="288"/>
        <end position="306"/>
    </location>
</feature>
<protein>
    <recommendedName>
        <fullName evidence="5">YfhO family protein</fullName>
    </recommendedName>
</protein>
<feature type="transmembrane region" description="Helical" evidence="2">
    <location>
        <begin position="105"/>
        <end position="128"/>
    </location>
</feature>
<feature type="transmembrane region" description="Helical" evidence="2">
    <location>
        <begin position="452"/>
        <end position="474"/>
    </location>
</feature>
<sequence>MNKVTSRPVEGGWLGLLRQSWPDALCVVLFLVISFAYFMTPISQGLVLGGDDHTGGVGMAHEHAEYHERTGEITRWTNSVFGGMPTYQIAPSYDSTSALGTIQKIYQLGTTGVLSYTFLFLLGFYILLRAFNFKPYLAALGSILWAFSSYFMIIILAGHIWKVLALCFIPPTIGGLILCYRGKYLWGGAVTALFTALQVTSNHVQMSYYFIFVMLAIVVAYGIAAFLPKKDATDDYGMILSPKSWLKATGIIIVAGMIGVLANVSNLYHTYEYQKHSMRGGSELKQAAPEKADAKTDAKAAEKTTETTRSGLSTEYITQWSYGINESLTLLIPEVSGGSSAESILDKVPEAQENMNFMGGLQSIQQAAGPQAASAFLPSYWGEQPGTSGPVYVGAIVCLLFILGIFYVRGPMKWALLAATIISFFFAWGKNSMALTQFFIDNLPLYNKFRAVSSALVIAEFTMPLLGILALARFIKEPDLLRRKPFGMYIAIAVTVGICLLLYVAPGVYGDCINSTQKDIIGQLSNAGIIESTSFSAALSSIHHSLLAKSAGRSLFLVLLGAAVVYIYSRGWIKHWMMCGALALLCLADLWMVDKKYLNDESFSDPMMVEDETTQKPAAYDEILADQSNYRVADVSRGLSNTFNNNQASYWFKNIGGYSPAKMQRYQELIDRYIGNELATFDNAAKQLGDHLDAVNIDSLFPVLNMLNMKYAVVADSTGTAQMKVKNPYANGNGWFVNKLQFVKDADAELSALSKLDTKHIAVADESFKAQLDGTPLDSGTVKLDKYEPNELDYTICSAKGGVVVLSEIYYPGWTATLDGQPVEIGRVNYVLRALKVTPGQHKLHLEFKPASIAKTDTVAYIALALTIIAFMAGLFFNIKGKVIKPKGQDNVK</sequence>
<dbReference type="PANTHER" id="PTHR38454">
    <property type="entry name" value="INTEGRAL MEMBRANE PROTEIN-RELATED"/>
    <property type="match status" value="1"/>
</dbReference>
<evidence type="ECO:0000256" key="1">
    <source>
        <dbReference type="SAM" id="MobiDB-lite"/>
    </source>
</evidence>
<dbReference type="PANTHER" id="PTHR38454:SF1">
    <property type="entry name" value="INTEGRAL MEMBRANE PROTEIN"/>
    <property type="match status" value="1"/>
</dbReference>
<keyword evidence="4" id="KW-1185">Reference proteome</keyword>